<dbReference type="AlphaFoldDB" id="A0A1V2LPV7"/>
<dbReference type="EMBL" id="MQVM01000007">
    <property type="protein sequence ID" value="ONH75207.1"/>
    <property type="molecule type" value="Genomic_DNA"/>
</dbReference>
<protein>
    <submittedName>
        <fullName evidence="1">Meiosis-specific APC/C activator protein AMA1</fullName>
    </submittedName>
</protein>
<proteinExistence type="predicted"/>
<comment type="caution">
    <text evidence="1">The sequence shown here is derived from an EMBL/GenBank/DDBJ whole genome shotgun (WGS) entry which is preliminary data.</text>
</comment>
<dbReference type="Proteomes" id="UP000189274">
    <property type="component" value="Unassembled WGS sequence"/>
</dbReference>
<name>A0A1V2LPV7_PICKU</name>
<accession>A0A1V2LPV7</accession>
<sequence>MKKVVNAPPDMRILTADISNDFTSVCASISDQSVRIYNVWSSKYDIRSGFNHDSLYGSDIIDSEEGIDKSLGLIR</sequence>
<reference evidence="2" key="1">
    <citation type="journal article" date="2017" name="Genome Announc.">
        <title>Genome sequences of Cyberlindnera fabianii 65, Pichia kudriavzevii 129, and Saccharomyces cerevisiae 131 isolated from fermented masau fruits in Zimbabwe.</title>
        <authorList>
            <person name="van Rijswijck I.M.H."/>
            <person name="Derks M.F.L."/>
            <person name="Abee T."/>
            <person name="de Ridder D."/>
            <person name="Smid E.J."/>
        </authorList>
    </citation>
    <scope>NUCLEOTIDE SEQUENCE [LARGE SCALE GENOMIC DNA]</scope>
    <source>
        <strain evidence="2">129</strain>
    </source>
</reference>
<organism evidence="1 2">
    <name type="scientific">Pichia kudriavzevii</name>
    <name type="common">Yeast</name>
    <name type="synonym">Issatchenkia orientalis</name>
    <dbReference type="NCBI Taxonomy" id="4909"/>
    <lineage>
        <taxon>Eukaryota</taxon>
        <taxon>Fungi</taxon>
        <taxon>Dikarya</taxon>
        <taxon>Ascomycota</taxon>
        <taxon>Saccharomycotina</taxon>
        <taxon>Pichiomycetes</taxon>
        <taxon>Pichiales</taxon>
        <taxon>Pichiaceae</taxon>
        <taxon>Pichia</taxon>
    </lineage>
</organism>
<gene>
    <name evidence="1" type="ORF">BOH78_1915</name>
</gene>
<evidence type="ECO:0000313" key="2">
    <source>
        <dbReference type="Proteomes" id="UP000189274"/>
    </source>
</evidence>
<dbReference type="VEuPathDB" id="FungiDB:C5L36_0D05770"/>
<evidence type="ECO:0000313" key="1">
    <source>
        <dbReference type="EMBL" id="ONH75207.1"/>
    </source>
</evidence>